<dbReference type="EMBL" id="LT629801">
    <property type="protein sequence ID" value="SDV10658.1"/>
    <property type="molecule type" value="Genomic_DNA"/>
</dbReference>
<reference evidence="1 2" key="1">
    <citation type="submission" date="2016-10" db="EMBL/GenBank/DDBJ databases">
        <authorList>
            <person name="Varghese N."/>
            <person name="Submissions S."/>
        </authorList>
    </citation>
    <scope>NUCLEOTIDE SEQUENCE [LARGE SCALE GENOMIC DNA]</scope>
    <source>
        <strain evidence="1 2">BS2777</strain>
    </source>
</reference>
<gene>
    <name evidence="1" type="ORF">SAMN04490209_3318</name>
</gene>
<proteinExistence type="predicted"/>
<organism evidence="1 2">
    <name type="scientific">Pseudomonas rhodesiae</name>
    <dbReference type="NCBI Taxonomy" id="76760"/>
    <lineage>
        <taxon>Bacteria</taxon>
        <taxon>Pseudomonadati</taxon>
        <taxon>Pseudomonadota</taxon>
        <taxon>Gammaproteobacteria</taxon>
        <taxon>Pseudomonadales</taxon>
        <taxon>Pseudomonadaceae</taxon>
        <taxon>Pseudomonas</taxon>
    </lineage>
</organism>
<evidence type="ECO:0000313" key="2">
    <source>
        <dbReference type="Proteomes" id="UP000182085"/>
    </source>
</evidence>
<sequence length="33" mass="3836">MVIVLVADEKLPDTRRIKAQPLKQILIVQHIQQ</sequence>
<evidence type="ECO:0000313" key="1">
    <source>
        <dbReference type="EMBL" id="SDV10658.1"/>
    </source>
</evidence>
<accession>A0AAE8HDY1</accession>
<dbReference type="Proteomes" id="UP000182085">
    <property type="component" value="Chromosome I"/>
</dbReference>
<protein>
    <submittedName>
        <fullName evidence="1">Uncharacterized protein</fullName>
    </submittedName>
</protein>
<dbReference type="AlphaFoldDB" id="A0AAE8HDY1"/>
<keyword evidence="2" id="KW-1185">Reference proteome</keyword>
<name>A0AAE8HDY1_9PSED</name>